<feature type="domain" description="SLH" evidence="2">
    <location>
        <begin position="30"/>
        <end position="93"/>
    </location>
</feature>
<comment type="caution">
    <text evidence="3">The sequence shown here is derived from an EMBL/GenBank/DDBJ whole genome shotgun (WGS) entry which is preliminary data.</text>
</comment>
<feature type="signal peptide" evidence="1">
    <location>
        <begin position="1"/>
        <end position="21"/>
    </location>
</feature>
<reference evidence="3 4" key="1">
    <citation type="submission" date="2021-03" db="EMBL/GenBank/DDBJ databases">
        <title>Antimicrobial resistance genes in bacteria isolated from Japanese honey, and their potential for conferring macrolide and lincosamide resistance in the American foulbrood pathogen Paenibacillus larvae.</title>
        <authorList>
            <person name="Okamoto M."/>
            <person name="Kumagai M."/>
            <person name="Kanamori H."/>
            <person name="Takamatsu D."/>
        </authorList>
    </citation>
    <scope>NUCLEOTIDE SEQUENCE [LARGE SCALE GENOMIC DNA]</scope>
    <source>
        <strain evidence="3 4">J21TS7</strain>
    </source>
</reference>
<name>A0ABQ4L792_9BACL</name>
<feature type="chain" id="PRO_5045356573" description="SLH domain-containing protein" evidence="1">
    <location>
        <begin position="22"/>
        <end position="411"/>
    </location>
</feature>
<dbReference type="RefSeq" id="WP_212982743.1">
    <property type="nucleotide sequence ID" value="NZ_BORU01000001.1"/>
</dbReference>
<dbReference type="PANTHER" id="PTHR43308">
    <property type="entry name" value="OUTER MEMBRANE PROTEIN ALPHA-RELATED"/>
    <property type="match status" value="1"/>
</dbReference>
<dbReference type="Proteomes" id="UP000676601">
    <property type="component" value="Unassembled WGS sequence"/>
</dbReference>
<feature type="domain" description="SLH" evidence="2">
    <location>
        <begin position="94"/>
        <end position="153"/>
    </location>
</feature>
<keyword evidence="1" id="KW-0732">Signal</keyword>
<evidence type="ECO:0000313" key="4">
    <source>
        <dbReference type="Proteomes" id="UP000676601"/>
    </source>
</evidence>
<accession>A0ABQ4L792</accession>
<dbReference type="InterPro" id="IPR051465">
    <property type="entry name" value="Cell_Envelope_Struct_Comp"/>
</dbReference>
<evidence type="ECO:0000256" key="1">
    <source>
        <dbReference type="SAM" id="SignalP"/>
    </source>
</evidence>
<dbReference type="PANTHER" id="PTHR43308:SF5">
    <property type="entry name" value="S-LAYER PROTEIN _ PEPTIDOGLYCAN ENDO-BETA-N-ACETYLGLUCOSAMINIDASE"/>
    <property type="match status" value="1"/>
</dbReference>
<keyword evidence="4" id="KW-1185">Reference proteome</keyword>
<feature type="domain" description="SLH" evidence="2">
    <location>
        <begin position="163"/>
        <end position="226"/>
    </location>
</feature>
<gene>
    <name evidence="3" type="ORF">J21TS7_05810</name>
</gene>
<organism evidence="3 4">
    <name type="scientific">Paenibacillus cineris</name>
    <dbReference type="NCBI Taxonomy" id="237530"/>
    <lineage>
        <taxon>Bacteria</taxon>
        <taxon>Bacillati</taxon>
        <taxon>Bacillota</taxon>
        <taxon>Bacilli</taxon>
        <taxon>Bacillales</taxon>
        <taxon>Paenibacillaceae</taxon>
        <taxon>Paenibacillus</taxon>
    </lineage>
</organism>
<protein>
    <recommendedName>
        <fullName evidence="2">SLH domain-containing protein</fullName>
    </recommendedName>
</protein>
<dbReference type="PROSITE" id="PS51272">
    <property type="entry name" value="SLH"/>
    <property type="match status" value="3"/>
</dbReference>
<dbReference type="EMBL" id="BORU01000001">
    <property type="protein sequence ID" value="GIO52263.1"/>
    <property type="molecule type" value="Genomic_DNA"/>
</dbReference>
<sequence length="411" mass="44643">MFKAMLMTIFAGAMIFGTAGAIEQPVPAAAAAAFKDVSVSHWAYQAINDAVSKGYLKGDGSGKFRPNDPVTRAEFAAILARVSTNENAGGAAAFSDLAGHWSEKEVSEAAGKGFFSPADYTNGFKPGIPLTRMEMAKWMASGLAARDGEYKQAIEDTKDTIVPVTEYYKGGLNKADYPYVSVMLGTGLMSGYPDDSFGGGKTTTRAEVAVIIQRYETTQTKAPSAFKGLNELREVGTTGTNLRTVIPAYQYAEGHELKTILGKDVSLRNNTGKVKIYHYIFMSGLSADQTGSIYGRMFVDEHTPFFEKSYLVFIDSSVLPIKQGFNNRSYTNGLKSDLQGGYRVFSSTSKKFGFETLTTDGGSDFFKVGKETRLWTTSSIERYRGKDDVSVGKTIYSDDGAYAGIFTLETK</sequence>
<evidence type="ECO:0000313" key="3">
    <source>
        <dbReference type="EMBL" id="GIO52263.1"/>
    </source>
</evidence>
<dbReference type="Pfam" id="PF00395">
    <property type="entry name" value="SLH"/>
    <property type="match status" value="3"/>
</dbReference>
<dbReference type="InterPro" id="IPR001119">
    <property type="entry name" value="SLH_dom"/>
</dbReference>
<evidence type="ECO:0000259" key="2">
    <source>
        <dbReference type="PROSITE" id="PS51272"/>
    </source>
</evidence>
<proteinExistence type="predicted"/>